<dbReference type="Pfam" id="PF12796">
    <property type="entry name" value="Ank_2"/>
    <property type="match status" value="1"/>
</dbReference>
<dbReference type="RefSeq" id="WP_133819520.1">
    <property type="nucleotide sequence ID" value="NZ_SNZH01000009.1"/>
</dbReference>
<dbReference type="PROSITE" id="PS50088">
    <property type="entry name" value="ANK_REPEAT"/>
    <property type="match status" value="1"/>
</dbReference>
<proteinExistence type="predicted"/>
<comment type="caution">
    <text evidence="4">The sequence shown here is derived from an EMBL/GenBank/DDBJ whole genome shotgun (WGS) entry which is preliminary data.</text>
</comment>
<dbReference type="Gene3D" id="1.25.40.20">
    <property type="entry name" value="Ankyrin repeat-containing domain"/>
    <property type="match status" value="3"/>
</dbReference>
<reference evidence="4 5" key="1">
    <citation type="submission" date="2019-03" db="EMBL/GenBank/DDBJ databases">
        <title>Genomic Encyclopedia of Type Strains, Phase IV (KMG-IV): sequencing the most valuable type-strain genomes for metagenomic binning, comparative biology and taxonomic classification.</title>
        <authorList>
            <person name="Goeker M."/>
        </authorList>
    </citation>
    <scope>NUCLEOTIDE SEQUENCE [LARGE SCALE GENOMIC DNA]</scope>
    <source>
        <strain evidence="4 5">DSM 21667</strain>
    </source>
</reference>
<dbReference type="Proteomes" id="UP000295293">
    <property type="component" value="Unassembled WGS sequence"/>
</dbReference>
<evidence type="ECO:0000256" key="2">
    <source>
        <dbReference type="ARBA" id="ARBA00023043"/>
    </source>
</evidence>
<name>A0A4R6YU39_9GAMM</name>
<protein>
    <submittedName>
        <fullName evidence="4">Ankyrin repeat protein</fullName>
    </submittedName>
</protein>
<dbReference type="PANTHER" id="PTHR24123:SF33">
    <property type="entry name" value="PROTEIN HOS4"/>
    <property type="match status" value="1"/>
</dbReference>
<keyword evidence="1" id="KW-0677">Repeat</keyword>
<dbReference type="PANTHER" id="PTHR24123">
    <property type="entry name" value="ANKYRIN REPEAT-CONTAINING"/>
    <property type="match status" value="1"/>
</dbReference>
<keyword evidence="2 3" id="KW-0040">ANK repeat</keyword>
<accession>A0A4R6YU39</accession>
<dbReference type="SMART" id="SM00248">
    <property type="entry name" value="ANK"/>
    <property type="match status" value="5"/>
</dbReference>
<sequence length="518" mass="55145">MKDLPERPHLGHLKKQAKELLHAYRQRDDAALARLRAALPAAAGRDDAAIVALQLRLHDAQSCLAREYGFPSWALLKDYVDAQAAPATDAAALLSRWQLWTFGAGYHGAKPLLAARLLHEHPQLIAGNATLACAVGDVATVRRKIADDAQWARTRAPGETMSPLVCACFSGLIQLPPFAQGIRQTVALLLAAGADPRDTTIDTTFPDNLLSALYGAAGRNHDAALTRLLLAAGAEPNDNESLYHAVEADDASCARLLLEAGARVSGCNALYRALDFERPATLRLLLAHGGDANERAPLGSPLLHAIRRRRSAEVVRILLDAGADASARTAHGVSAYRLARRMGLSDVAELLHGARVAGDDDDTEAFIAACASADQAAVQAMLAQRPRLIDALSFEQLHLLPDLVAEGADAAARLMVESGWPVAVRGGDWQASALNLAVFRGNSVLAAFLLAHGARHDERHGYNDNVYGTLSFASVAQPIAGGDWLGCAQALIDSGAPLPDAHYDFSDDVAEYFAELRA</sequence>
<evidence type="ECO:0000256" key="1">
    <source>
        <dbReference type="ARBA" id="ARBA00022737"/>
    </source>
</evidence>
<organism evidence="4 5">
    <name type="scientific">Tahibacter aquaticus</name>
    <dbReference type="NCBI Taxonomy" id="520092"/>
    <lineage>
        <taxon>Bacteria</taxon>
        <taxon>Pseudomonadati</taxon>
        <taxon>Pseudomonadota</taxon>
        <taxon>Gammaproteobacteria</taxon>
        <taxon>Lysobacterales</taxon>
        <taxon>Rhodanobacteraceae</taxon>
        <taxon>Tahibacter</taxon>
    </lineage>
</organism>
<gene>
    <name evidence="4" type="ORF">DFR29_10982</name>
</gene>
<dbReference type="InterPro" id="IPR051165">
    <property type="entry name" value="Multifunctional_ANK_Repeat"/>
</dbReference>
<evidence type="ECO:0000313" key="5">
    <source>
        <dbReference type="Proteomes" id="UP000295293"/>
    </source>
</evidence>
<evidence type="ECO:0000256" key="3">
    <source>
        <dbReference type="PROSITE-ProRule" id="PRU00023"/>
    </source>
</evidence>
<dbReference type="EMBL" id="SNZH01000009">
    <property type="protein sequence ID" value="TDR42026.1"/>
    <property type="molecule type" value="Genomic_DNA"/>
</dbReference>
<dbReference type="InterPro" id="IPR036770">
    <property type="entry name" value="Ankyrin_rpt-contain_sf"/>
</dbReference>
<dbReference type="OrthoDB" id="928522at2"/>
<feature type="repeat" description="ANK" evidence="3">
    <location>
        <begin position="298"/>
        <end position="330"/>
    </location>
</feature>
<dbReference type="AlphaFoldDB" id="A0A4R6YU39"/>
<keyword evidence="5" id="KW-1185">Reference proteome</keyword>
<evidence type="ECO:0000313" key="4">
    <source>
        <dbReference type="EMBL" id="TDR42026.1"/>
    </source>
</evidence>
<dbReference type="InterPro" id="IPR002110">
    <property type="entry name" value="Ankyrin_rpt"/>
</dbReference>
<dbReference type="SUPFAM" id="SSF48403">
    <property type="entry name" value="Ankyrin repeat"/>
    <property type="match status" value="2"/>
</dbReference>